<dbReference type="AlphaFoldDB" id="A0A8J2Y365"/>
<sequence length="93" mass="10827">MRLAARSERVIESFMQKYLWEKYLWDQRWFLRSARTRTRFGCGFGRVVMKTNAAAAARAKAAKTIIRYSIKRRGSGPLIQDIRVCATLSKPRT</sequence>
<evidence type="ECO:0000313" key="2">
    <source>
        <dbReference type="Proteomes" id="UP000613582"/>
    </source>
</evidence>
<reference evidence="1" key="1">
    <citation type="journal article" date="2014" name="Int. J. Syst. Evol. Microbiol.">
        <title>Complete genome sequence of Corynebacterium casei LMG S-19264T (=DSM 44701T), isolated from a smear-ripened cheese.</title>
        <authorList>
            <consortium name="US DOE Joint Genome Institute (JGI-PGF)"/>
            <person name="Walter F."/>
            <person name="Albersmeier A."/>
            <person name="Kalinowski J."/>
            <person name="Ruckert C."/>
        </authorList>
    </citation>
    <scope>NUCLEOTIDE SEQUENCE</scope>
    <source>
        <strain evidence="1">CGMCC 1.12921</strain>
    </source>
</reference>
<proteinExistence type="predicted"/>
<keyword evidence="2" id="KW-1185">Reference proteome</keyword>
<reference evidence="1" key="2">
    <citation type="submission" date="2020-09" db="EMBL/GenBank/DDBJ databases">
        <authorList>
            <person name="Sun Q."/>
            <person name="Zhou Y."/>
        </authorList>
    </citation>
    <scope>NUCLEOTIDE SEQUENCE</scope>
    <source>
        <strain evidence="1">CGMCC 1.12921</strain>
    </source>
</reference>
<name>A0A8J2Y365_9PROT</name>
<gene>
    <name evidence="1" type="ORF">GCM10011342_05810</name>
</gene>
<evidence type="ECO:0000313" key="1">
    <source>
        <dbReference type="EMBL" id="GGC99633.1"/>
    </source>
</evidence>
<accession>A0A8J2Y365</accession>
<dbReference type="EMBL" id="BMGH01000001">
    <property type="protein sequence ID" value="GGC99633.1"/>
    <property type="molecule type" value="Genomic_DNA"/>
</dbReference>
<dbReference type="Proteomes" id="UP000613582">
    <property type="component" value="Unassembled WGS sequence"/>
</dbReference>
<protein>
    <submittedName>
        <fullName evidence="1">Uncharacterized protein</fullName>
    </submittedName>
</protein>
<comment type="caution">
    <text evidence="1">The sequence shown here is derived from an EMBL/GenBank/DDBJ whole genome shotgun (WGS) entry which is preliminary data.</text>
</comment>
<organism evidence="1 2">
    <name type="scientific">Aquisalinus flavus</name>
    <dbReference type="NCBI Taxonomy" id="1526572"/>
    <lineage>
        <taxon>Bacteria</taxon>
        <taxon>Pseudomonadati</taxon>
        <taxon>Pseudomonadota</taxon>
        <taxon>Alphaproteobacteria</taxon>
        <taxon>Parvularculales</taxon>
        <taxon>Parvularculaceae</taxon>
        <taxon>Aquisalinus</taxon>
    </lineage>
</organism>